<keyword evidence="6 12" id="KW-1133">Transmembrane helix</keyword>
<evidence type="ECO:0000256" key="2">
    <source>
        <dbReference type="ARBA" id="ARBA00007779"/>
    </source>
</evidence>
<feature type="region of interest" description="Disordered" evidence="11">
    <location>
        <begin position="691"/>
        <end position="714"/>
    </location>
</feature>
<dbReference type="Pfam" id="PF13967">
    <property type="entry name" value="RSN1_TM"/>
    <property type="match status" value="1"/>
</dbReference>
<reference evidence="16 17" key="1">
    <citation type="submission" date="2024-03" db="EMBL/GenBank/DDBJ databases">
        <title>WGS assembly of Saponaria officinalis var. Norfolk2.</title>
        <authorList>
            <person name="Jenkins J."/>
            <person name="Shu S."/>
            <person name="Grimwood J."/>
            <person name="Barry K."/>
            <person name="Goodstein D."/>
            <person name="Schmutz J."/>
            <person name="Leebens-Mack J."/>
            <person name="Osbourn A."/>
        </authorList>
    </citation>
    <scope>NUCLEOTIDE SEQUENCE [LARGE SCALE GENOMIC DNA]</scope>
    <source>
        <strain evidence="17">cv. Norfolk2</strain>
        <strain evidence="16">JIC</strain>
        <tissue evidence="16">Leaf</tissue>
    </source>
</reference>
<feature type="transmembrane region" description="Helical" evidence="12">
    <location>
        <begin position="97"/>
        <end position="116"/>
    </location>
</feature>
<keyword evidence="17" id="KW-1185">Reference proteome</keyword>
<dbReference type="PANTHER" id="PTHR13018:SF109">
    <property type="entry name" value="CSC1-LIKE PROTEIN HYP1"/>
    <property type="match status" value="1"/>
</dbReference>
<organism evidence="16 17">
    <name type="scientific">Saponaria officinalis</name>
    <name type="common">Common soapwort</name>
    <name type="synonym">Lychnis saponaria</name>
    <dbReference type="NCBI Taxonomy" id="3572"/>
    <lineage>
        <taxon>Eukaryota</taxon>
        <taxon>Viridiplantae</taxon>
        <taxon>Streptophyta</taxon>
        <taxon>Embryophyta</taxon>
        <taxon>Tracheophyta</taxon>
        <taxon>Spermatophyta</taxon>
        <taxon>Magnoliopsida</taxon>
        <taxon>eudicotyledons</taxon>
        <taxon>Gunneridae</taxon>
        <taxon>Pentapetalae</taxon>
        <taxon>Caryophyllales</taxon>
        <taxon>Caryophyllaceae</taxon>
        <taxon>Caryophylleae</taxon>
        <taxon>Saponaria</taxon>
    </lineage>
</organism>
<evidence type="ECO:0000256" key="9">
    <source>
        <dbReference type="ARBA" id="ARBA00023303"/>
    </source>
</evidence>
<feature type="transmembrane region" description="Helical" evidence="12">
    <location>
        <begin position="396"/>
        <end position="422"/>
    </location>
</feature>
<feature type="transmembrane region" description="Helical" evidence="12">
    <location>
        <begin position="6"/>
        <end position="27"/>
    </location>
</feature>
<dbReference type="GO" id="GO:0005886">
    <property type="term" value="C:plasma membrane"/>
    <property type="evidence" value="ECO:0007669"/>
    <property type="project" value="TreeGrafter"/>
</dbReference>
<feature type="transmembrane region" description="Helical" evidence="12">
    <location>
        <begin position="601"/>
        <end position="622"/>
    </location>
</feature>
<feature type="transmembrane region" description="Helical" evidence="12">
    <location>
        <begin position="353"/>
        <end position="376"/>
    </location>
</feature>
<feature type="transmembrane region" description="Helical" evidence="12">
    <location>
        <begin position="628"/>
        <end position="646"/>
    </location>
</feature>
<dbReference type="InterPro" id="IPR032880">
    <property type="entry name" value="CSC1/OSCA1-like_N"/>
</dbReference>
<evidence type="ECO:0000256" key="1">
    <source>
        <dbReference type="ARBA" id="ARBA00004141"/>
    </source>
</evidence>
<evidence type="ECO:0000259" key="15">
    <source>
        <dbReference type="Pfam" id="PF14703"/>
    </source>
</evidence>
<name>A0AAW1M538_SAPOF</name>
<evidence type="ECO:0000256" key="10">
    <source>
        <dbReference type="SAM" id="Coils"/>
    </source>
</evidence>
<keyword evidence="8 12" id="KW-0472">Membrane</keyword>
<evidence type="ECO:0000256" key="5">
    <source>
        <dbReference type="ARBA" id="ARBA00022837"/>
    </source>
</evidence>
<dbReference type="Pfam" id="PF14703">
    <property type="entry name" value="PHM7_cyt"/>
    <property type="match status" value="1"/>
</dbReference>
<feature type="domain" description="CSC1/OSCA1-like cytosolic" evidence="15">
    <location>
        <begin position="188"/>
        <end position="343"/>
    </location>
</feature>
<feature type="transmembrane region" description="Helical" evidence="12">
    <location>
        <begin position="548"/>
        <end position="580"/>
    </location>
</feature>
<keyword evidence="4 12" id="KW-0812">Transmembrane</keyword>
<feature type="transmembrane region" description="Helical" evidence="12">
    <location>
        <begin position="146"/>
        <end position="166"/>
    </location>
</feature>
<evidence type="ECO:0000256" key="7">
    <source>
        <dbReference type="ARBA" id="ARBA00023065"/>
    </source>
</evidence>
<dbReference type="InterPro" id="IPR003864">
    <property type="entry name" value="CSC1/OSCA1-like_7TM"/>
</dbReference>
<evidence type="ECO:0000313" key="17">
    <source>
        <dbReference type="Proteomes" id="UP001443914"/>
    </source>
</evidence>
<feature type="domain" description="CSC1/OSCA1-like N-terminal transmembrane" evidence="14">
    <location>
        <begin position="5"/>
        <end position="167"/>
    </location>
</feature>
<protein>
    <recommendedName>
        <fullName evidence="18">CSC1-like protein HYP1</fullName>
    </recommendedName>
</protein>
<dbReference type="AlphaFoldDB" id="A0AAW1M538"/>
<sequence>MILSALLTSVGINLGLCFLFFTLYSILRKQPSNLRVYAPRLVAERKLKQKTEFNLERLLPSAGWVKRAWELSEEDLLENSGLDGVVFMRIFTFSLKIFSVAAVIGIMILLPVNFMGSQLEIDFSDLPNKSLDSFSISNVNNGSKRLWIHFCATYAFTVAVCCLLYYEYKYLSLKRIDSYYASRPQPHQFTILVRGIPVSAEHSWDESVDNFFREYHPSTYISHTIIRRTSKLQQLTDDAAKIYRTLARMKSQEHTSQRSRYYGFLGVFGNKAQQLSKLERRLEVVEDNMRTEQSLLVGKEVPAAFVYFKSRYGAAIALHIQQGINPTEWVTEQAPEPDDVYWPFFSTSYLKRWICKLGVFVASAVLTVLFFLPVLVVQSLTHLEQLETYFPFLRSILKLAFVSQVITGYLPSLILQFFLYFIPPIMKILSSIQGYISMSEIQKSACSKMLWFTMWNVFFANVLSGSALYGFDLILEPKKVPMILAQGVPAQATFFITYVVTTGWTSLSSELFQLISLICTILRRIFSAEENDDLAVPSIPYESEIPRILFFGLLGITYFFLSPLILPFILVYFCIGYLIFQNQLLNVYAPRYDSGGKYWTIVHNSTIFSLVLMHLIAIGIFALKDLPLASTLIVPLPALTLLFNEYCRKRFLPIFSCYATECLVKKDREEQNDPRMAEFFDKLVDAYRDPALKPTLNGRDENTHSSPLLRSSEI</sequence>
<evidence type="ECO:0000256" key="8">
    <source>
        <dbReference type="ARBA" id="ARBA00023136"/>
    </source>
</evidence>
<dbReference type="EMBL" id="JBDFQZ010000003">
    <property type="protein sequence ID" value="KAK9741109.1"/>
    <property type="molecule type" value="Genomic_DNA"/>
</dbReference>
<evidence type="ECO:0000256" key="12">
    <source>
        <dbReference type="SAM" id="Phobius"/>
    </source>
</evidence>
<dbReference type="InterPro" id="IPR045122">
    <property type="entry name" value="Csc1-like"/>
</dbReference>
<keyword evidence="5" id="KW-0106">Calcium</keyword>
<gene>
    <name evidence="16" type="ORF">RND81_03G082400</name>
</gene>
<evidence type="ECO:0000256" key="6">
    <source>
        <dbReference type="ARBA" id="ARBA00022989"/>
    </source>
</evidence>
<evidence type="ECO:0000313" key="16">
    <source>
        <dbReference type="EMBL" id="KAK9741109.1"/>
    </source>
</evidence>
<comment type="subcellular location">
    <subcellularLocation>
        <location evidence="1">Membrane</location>
        <topology evidence="1">Multi-pass membrane protein</topology>
    </subcellularLocation>
</comment>
<dbReference type="InterPro" id="IPR027815">
    <property type="entry name" value="CSC1/OSCA1-like_cyt"/>
</dbReference>
<keyword evidence="3" id="KW-0813">Transport</keyword>
<feature type="transmembrane region" description="Helical" evidence="12">
    <location>
        <begin position="449"/>
        <end position="471"/>
    </location>
</feature>
<comment type="caution">
    <text evidence="16">The sequence shown here is derived from an EMBL/GenBank/DDBJ whole genome shotgun (WGS) entry which is preliminary data.</text>
</comment>
<dbReference type="Proteomes" id="UP001443914">
    <property type="component" value="Unassembled WGS sequence"/>
</dbReference>
<evidence type="ECO:0000259" key="14">
    <source>
        <dbReference type="Pfam" id="PF13967"/>
    </source>
</evidence>
<accession>A0AAW1M538</accession>
<dbReference type="EMBL" id="JBDFQZ010000003">
    <property type="protein sequence ID" value="KAK9741110.1"/>
    <property type="molecule type" value="Genomic_DNA"/>
</dbReference>
<proteinExistence type="inferred from homology"/>
<evidence type="ECO:0000256" key="4">
    <source>
        <dbReference type="ARBA" id="ARBA00022692"/>
    </source>
</evidence>
<evidence type="ECO:0008006" key="18">
    <source>
        <dbReference type="Google" id="ProtNLM"/>
    </source>
</evidence>
<evidence type="ECO:0000256" key="3">
    <source>
        <dbReference type="ARBA" id="ARBA00022448"/>
    </source>
</evidence>
<evidence type="ECO:0000256" key="11">
    <source>
        <dbReference type="SAM" id="MobiDB-lite"/>
    </source>
</evidence>
<keyword evidence="9" id="KW-0407">Ion channel</keyword>
<dbReference type="PANTHER" id="PTHR13018">
    <property type="entry name" value="PROBABLE MEMBRANE PROTEIN DUF221-RELATED"/>
    <property type="match status" value="1"/>
</dbReference>
<keyword evidence="7" id="KW-0406">Ion transport</keyword>
<feature type="compositionally biased region" description="Polar residues" evidence="11">
    <location>
        <begin position="704"/>
        <end position="714"/>
    </location>
</feature>
<dbReference type="GO" id="GO:0005227">
    <property type="term" value="F:calcium-activated cation channel activity"/>
    <property type="evidence" value="ECO:0007669"/>
    <property type="project" value="InterPro"/>
</dbReference>
<feature type="domain" description="CSC1/OSCA1-like 7TM region" evidence="13">
    <location>
        <begin position="356"/>
        <end position="621"/>
    </location>
</feature>
<comment type="similarity">
    <text evidence="2">Belongs to the CSC1 (TC 1.A.17) family.</text>
</comment>
<evidence type="ECO:0000259" key="13">
    <source>
        <dbReference type="Pfam" id="PF02714"/>
    </source>
</evidence>
<dbReference type="Pfam" id="PF02714">
    <property type="entry name" value="RSN1_7TM"/>
    <property type="match status" value="1"/>
</dbReference>
<feature type="coiled-coil region" evidence="10">
    <location>
        <begin position="232"/>
        <end position="295"/>
    </location>
</feature>
<keyword evidence="10" id="KW-0175">Coiled coil</keyword>